<sequence>MRLAVIIFLLGITLLQFPALGYPLLSQQTNSTNRSIDPQTSAEDKKIYAPDSPWLILPLLSSNPKLATAAGLMTAYLHKFDEKSRASLFGISGKYSSTDSLVATIFAKASWKEDHHRLVTSLLVGQINNEYQNYLESGQTVNTQDKIRAAVFRYLYRFGGHWYAGVQASLTNYELLGKSAAEDELLDIVGLVGYESKGIGLAFLYDTRDNDFKPMRGWYLNGNNLAYQASQGNGAFSIYRLDIRNYIPHGQANVLALRQRNQWSYDAPKGAYSPVYLRGYTPGEFLAQYMSSIEIEERLSLSERWTSTGFVGMAKLYGDGADRYDNTNFPAVGLGLQYIMKPAAGIVGNMEYAVGRDNNSGFYIKMGYSF</sequence>
<keyword evidence="5" id="KW-1185">Reference proteome</keyword>
<keyword evidence="2" id="KW-0472">Membrane</keyword>
<evidence type="ECO:0000313" key="4">
    <source>
        <dbReference type="EMBL" id="MDG0817684.1"/>
    </source>
</evidence>
<accession>A0ABT6DP31</accession>
<proteinExistence type="predicted"/>
<dbReference type="InterPro" id="IPR000184">
    <property type="entry name" value="Bac_surfAg_D15"/>
</dbReference>
<reference evidence="4" key="1">
    <citation type="submission" date="2022-08" db="EMBL/GenBank/DDBJ databases">
        <title>Novel Bdellovibrio Species Isolated from Svalbard: Designation Bdellovibrio svalbardensis.</title>
        <authorList>
            <person name="Mitchell R.J."/>
            <person name="Choi S.Y."/>
        </authorList>
    </citation>
    <scope>NUCLEOTIDE SEQUENCE</scope>
    <source>
        <strain evidence="4">PAP01</strain>
    </source>
</reference>
<dbReference type="Pfam" id="PF01103">
    <property type="entry name" value="Omp85"/>
    <property type="match status" value="1"/>
</dbReference>
<protein>
    <submittedName>
        <fullName evidence="4">Outer membrane protein assembly factor</fullName>
    </submittedName>
</protein>
<comment type="subcellular location">
    <subcellularLocation>
        <location evidence="1">Membrane</location>
    </subcellularLocation>
</comment>
<dbReference type="Gene3D" id="2.40.160.50">
    <property type="entry name" value="membrane protein fhac: a member of the omp85/tpsb transporter family"/>
    <property type="match status" value="1"/>
</dbReference>
<evidence type="ECO:0000256" key="1">
    <source>
        <dbReference type="ARBA" id="ARBA00004370"/>
    </source>
</evidence>
<dbReference type="RefSeq" id="WP_277579156.1">
    <property type="nucleotide sequence ID" value="NZ_JANRMI010000004.1"/>
</dbReference>
<organism evidence="4 5">
    <name type="scientific">Bdellovibrio svalbardensis</name>
    <dbReference type="NCBI Taxonomy" id="2972972"/>
    <lineage>
        <taxon>Bacteria</taxon>
        <taxon>Pseudomonadati</taxon>
        <taxon>Bdellovibrionota</taxon>
        <taxon>Bdellovibrionia</taxon>
        <taxon>Bdellovibrionales</taxon>
        <taxon>Pseudobdellovibrionaceae</taxon>
        <taxon>Bdellovibrio</taxon>
    </lineage>
</organism>
<dbReference type="EMBL" id="JANRMI010000004">
    <property type="protein sequence ID" value="MDG0817684.1"/>
    <property type="molecule type" value="Genomic_DNA"/>
</dbReference>
<gene>
    <name evidence="4" type="ORF">NWE73_14985</name>
</gene>
<evidence type="ECO:0000259" key="3">
    <source>
        <dbReference type="Pfam" id="PF01103"/>
    </source>
</evidence>
<evidence type="ECO:0000256" key="2">
    <source>
        <dbReference type="ARBA" id="ARBA00023136"/>
    </source>
</evidence>
<comment type="caution">
    <text evidence="4">The sequence shown here is derived from an EMBL/GenBank/DDBJ whole genome shotgun (WGS) entry which is preliminary data.</text>
</comment>
<feature type="domain" description="Bacterial surface antigen (D15)" evidence="3">
    <location>
        <begin position="87"/>
        <end position="268"/>
    </location>
</feature>
<dbReference type="Proteomes" id="UP001152321">
    <property type="component" value="Unassembled WGS sequence"/>
</dbReference>
<name>A0ABT6DP31_9BACT</name>
<evidence type="ECO:0000313" key="5">
    <source>
        <dbReference type="Proteomes" id="UP001152321"/>
    </source>
</evidence>